<reference evidence="6 7" key="1">
    <citation type="submission" date="2014-04" db="EMBL/GenBank/DDBJ databases">
        <authorList>
            <consortium name="DOE Joint Genome Institute"/>
            <person name="Kuo A."/>
            <person name="Girlanda M."/>
            <person name="Perotto S."/>
            <person name="Kohler A."/>
            <person name="Nagy L.G."/>
            <person name="Floudas D."/>
            <person name="Copeland A."/>
            <person name="Barry K.W."/>
            <person name="Cichocki N."/>
            <person name="Veneault-Fourrey C."/>
            <person name="LaButti K."/>
            <person name="Lindquist E.A."/>
            <person name="Lipzen A."/>
            <person name="Lundell T."/>
            <person name="Morin E."/>
            <person name="Murat C."/>
            <person name="Sun H."/>
            <person name="Tunlid A."/>
            <person name="Henrissat B."/>
            <person name="Grigoriev I.V."/>
            <person name="Hibbett D.S."/>
            <person name="Martin F."/>
            <person name="Nordberg H.P."/>
            <person name="Cantor M.N."/>
            <person name="Hua S.X."/>
        </authorList>
    </citation>
    <scope>NUCLEOTIDE SEQUENCE [LARGE SCALE GENOMIC DNA]</scope>
    <source>
        <strain evidence="6 7">MUT 4182</strain>
    </source>
</reference>
<dbReference type="InterPro" id="IPR050815">
    <property type="entry name" value="TF_fung"/>
</dbReference>
<dbReference type="STRING" id="1051891.A0A0C3QM57"/>
<evidence type="ECO:0000256" key="4">
    <source>
        <dbReference type="ARBA" id="ARBA00023163"/>
    </source>
</evidence>
<reference evidence="7" key="2">
    <citation type="submission" date="2015-01" db="EMBL/GenBank/DDBJ databases">
        <title>Evolutionary Origins and Diversification of the Mycorrhizal Mutualists.</title>
        <authorList>
            <consortium name="DOE Joint Genome Institute"/>
            <consortium name="Mycorrhizal Genomics Consortium"/>
            <person name="Kohler A."/>
            <person name="Kuo A."/>
            <person name="Nagy L.G."/>
            <person name="Floudas D."/>
            <person name="Copeland A."/>
            <person name="Barry K.W."/>
            <person name="Cichocki N."/>
            <person name="Veneault-Fourrey C."/>
            <person name="LaButti K."/>
            <person name="Lindquist E.A."/>
            <person name="Lipzen A."/>
            <person name="Lundell T."/>
            <person name="Morin E."/>
            <person name="Murat C."/>
            <person name="Riley R."/>
            <person name="Ohm R."/>
            <person name="Sun H."/>
            <person name="Tunlid A."/>
            <person name="Henrissat B."/>
            <person name="Grigoriev I.V."/>
            <person name="Hibbett D.S."/>
            <person name="Martin F."/>
        </authorList>
    </citation>
    <scope>NUCLEOTIDE SEQUENCE [LARGE SCALE GENOMIC DNA]</scope>
    <source>
        <strain evidence="7">MUT 4182</strain>
    </source>
</reference>
<evidence type="ECO:0000256" key="3">
    <source>
        <dbReference type="ARBA" id="ARBA00023015"/>
    </source>
</evidence>
<dbReference type="AlphaFoldDB" id="A0A0C3QM57"/>
<keyword evidence="3" id="KW-0805">Transcription regulation</keyword>
<keyword evidence="2" id="KW-0479">Metal-binding</keyword>
<keyword evidence="5" id="KW-0539">Nucleus</keyword>
<dbReference type="PANTHER" id="PTHR47338:SF29">
    <property type="entry name" value="ZN(2)-C6 FUNGAL-TYPE DOMAIN-CONTAINING PROTEIN"/>
    <property type="match status" value="1"/>
</dbReference>
<dbReference type="CDD" id="cd12148">
    <property type="entry name" value="fungal_TF_MHR"/>
    <property type="match status" value="1"/>
</dbReference>
<dbReference type="Proteomes" id="UP000054248">
    <property type="component" value="Unassembled WGS sequence"/>
</dbReference>
<accession>A0A0C3QM57</accession>
<keyword evidence="4" id="KW-0804">Transcription</keyword>
<evidence type="ECO:0000256" key="1">
    <source>
        <dbReference type="ARBA" id="ARBA00004123"/>
    </source>
</evidence>
<name>A0A0C3QM57_9AGAM</name>
<dbReference type="GO" id="GO:0046872">
    <property type="term" value="F:metal ion binding"/>
    <property type="evidence" value="ECO:0007669"/>
    <property type="project" value="UniProtKB-KW"/>
</dbReference>
<evidence type="ECO:0000256" key="2">
    <source>
        <dbReference type="ARBA" id="ARBA00022723"/>
    </source>
</evidence>
<evidence type="ECO:0000313" key="6">
    <source>
        <dbReference type="EMBL" id="KIO33995.1"/>
    </source>
</evidence>
<dbReference type="GO" id="GO:0005634">
    <property type="term" value="C:nucleus"/>
    <property type="evidence" value="ECO:0007669"/>
    <property type="project" value="UniProtKB-SubCell"/>
</dbReference>
<dbReference type="HOGENOM" id="CLU_099962_0_0_1"/>
<organism evidence="6 7">
    <name type="scientific">Tulasnella calospora MUT 4182</name>
    <dbReference type="NCBI Taxonomy" id="1051891"/>
    <lineage>
        <taxon>Eukaryota</taxon>
        <taxon>Fungi</taxon>
        <taxon>Dikarya</taxon>
        <taxon>Basidiomycota</taxon>
        <taxon>Agaricomycotina</taxon>
        <taxon>Agaricomycetes</taxon>
        <taxon>Cantharellales</taxon>
        <taxon>Tulasnellaceae</taxon>
        <taxon>Tulasnella</taxon>
    </lineage>
</organism>
<evidence type="ECO:0000313" key="7">
    <source>
        <dbReference type="Proteomes" id="UP000054248"/>
    </source>
</evidence>
<dbReference type="GO" id="GO:0000981">
    <property type="term" value="F:DNA-binding transcription factor activity, RNA polymerase II-specific"/>
    <property type="evidence" value="ECO:0007669"/>
    <property type="project" value="InterPro"/>
</dbReference>
<dbReference type="EMBL" id="KN822945">
    <property type="protein sequence ID" value="KIO33995.1"/>
    <property type="molecule type" value="Genomic_DNA"/>
</dbReference>
<dbReference type="PANTHER" id="PTHR47338">
    <property type="entry name" value="ZN(II)2CYS6 TRANSCRIPTION FACTOR (EUROFUNG)-RELATED"/>
    <property type="match status" value="1"/>
</dbReference>
<gene>
    <name evidence="6" type="ORF">M407DRAFT_166327</name>
</gene>
<protein>
    <submittedName>
        <fullName evidence="6">Uncharacterized protein</fullName>
    </submittedName>
</protein>
<comment type="subcellular location">
    <subcellularLocation>
        <location evidence="1">Nucleus</location>
    </subcellularLocation>
</comment>
<evidence type="ECO:0000256" key="5">
    <source>
        <dbReference type="ARBA" id="ARBA00023242"/>
    </source>
</evidence>
<sequence length="220" mass="24752">MLLHHPSLTTDSWTIYIKATVLVSRVRSFNARHRIQRKLRRLDPAIVPTQTEEFQSLDRTISAFVQSIPRAFRHPVGATVDPLLYVALLLPHVAMIQLHDPHAQLDRPDDYSSAQLLSAAREILELVYKISATTFDVIYLDHACGICWFMAGATIIRFIGVKIDAKDEEEVAVLTQELAPIKTLLSKLGERTPMGLRKITLLNELYDQVARDGNQAVSEG</sequence>
<proteinExistence type="predicted"/>
<dbReference type="OrthoDB" id="39175at2759"/>
<keyword evidence="7" id="KW-1185">Reference proteome</keyword>